<evidence type="ECO:0000313" key="3">
    <source>
        <dbReference type="Proteomes" id="UP000326041"/>
    </source>
</evidence>
<evidence type="ECO:0000313" key="2">
    <source>
        <dbReference type="EMBL" id="QEV09976.1"/>
    </source>
</evidence>
<accession>A0ABX6B7W2</accession>
<dbReference type="InterPro" id="IPR037401">
    <property type="entry name" value="SnoaL-like"/>
</dbReference>
<dbReference type="EMBL" id="CP023697">
    <property type="protein sequence ID" value="QEV09976.1"/>
    <property type="molecule type" value="Genomic_DNA"/>
</dbReference>
<evidence type="ECO:0000259" key="1">
    <source>
        <dbReference type="Pfam" id="PF12680"/>
    </source>
</evidence>
<sequence>MMTTTSTALDRYIGLSDRAVHDEAALDEVLALFTADATVEIGPEPAHGSEAIAAFYRAHFAAHAEMKHFWKTTVLDDGTLRAEWVCAARKTDGSLITVAGVEHATLGAQGLISHLRNEFTRLPG</sequence>
<keyword evidence="3" id="KW-1185">Reference proteome</keyword>
<dbReference type="Pfam" id="PF12680">
    <property type="entry name" value="SnoaL_2"/>
    <property type="match status" value="1"/>
</dbReference>
<dbReference type="SUPFAM" id="SSF54427">
    <property type="entry name" value="NTF2-like"/>
    <property type="match status" value="1"/>
</dbReference>
<gene>
    <name evidence="2" type="ORF">CP972_01805</name>
</gene>
<proteinExistence type="predicted"/>
<reference evidence="2 3" key="1">
    <citation type="submission" date="2017-09" db="EMBL/GenBank/DDBJ databases">
        <authorList>
            <person name="Lee N."/>
            <person name="Cho B.-K."/>
        </authorList>
    </citation>
    <scope>NUCLEOTIDE SEQUENCE [LARGE SCALE GENOMIC DNA]</scope>
    <source>
        <strain evidence="2 3">ATCC 13879</strain>
    </source>
</reference>
<name>A0ABX6B7W2_9ACTN</name>
<organism evidence="2 3">
    <name type="scientific">Streptomyces prasinus</name>
    <dbReference type="NCBI Taxonomy" id="67345"/>
    <lineage>
        <taxon>Bacteria</taxon>
        <taxon>Bacillati</taxon>
        <taxon>Actinomycetota</taxon>
        <taxon>Actinomycetes</taxon>
        <taxon>Kitasatosporales</taxon>
        <taxon>Streptomycetaceae</taxon>
        <taxon>Streptomyces</taxon>
    </lineage>
</organism>
<feature type="domain" description="SnoaL-like" evidence="1">
    <location>
        <begin position="23"/>
        <end position="113"/>
    </location>
</feature>
<dbReference type="Gene3D" id="3.10.450.50">
    <property type="match status" value="1"/>
</dbReference>
<protein>
    <submittedName>
        <fullName evidence="2">Ethyl tert-butyl ether degradation protein EthD</fullName>
    </submittedName>
</protein>
<dbReference type="InterPro" id="IPR032710">
    <property type="entry name" value="NTF2-like_dom_sf"/>
</dbReference>
<dbReference type="Proteomes" id="UP000326041">
    <property type="component" value="Chromosome"/>
</dbReference>